<reference evidence="3 4" key="1">
    <citation type="journal article" date="2014" name="Genome Biol.">
        <title>Transcriptome and methylome profiling reveals relics of genome dominance in the mesopolyploid Brassica oleracea.</title>
        <authorList>
            <person name="Parkin I.A."/>
            <person name="Koh C."/>
            <person name="Tang H."/>
            <person name="Robinson S.J."/>
            <person name="Kagale S."/>
            <person name="Clarke W.E."/>
            <person name="Town C.D."/>
            <person name="Nixon J."/>
            <person name="Krishnakumar V."/>
            <person name="Bidwell S.L."/>
            <person name="Denoeud F."/>
            <person name="Belcram H."/>
            <person name="Links M.G."/>
            <person name="Just J."/>
            <person name="Clarke C."/>
            <person name="Bender T."/>
            <person name="Huebert T."/>
            <person name="Mason A.S."/>
            <person name="Pires J.C."/>
            <person name="Barker G."/>
            <person name="Moore J."/>
            <person name="Walley P.G."/>
            <person name="Manoli S."/>
            <person name="Batley J."/>
            <person name="Edwards D."/>
            <person name="Nelson M.N."/>
            <person name="Wang X."/>
            <person name="Paterson A.H."/>
            <person name="King G."/>
            <person name="Bancroft I."/>
            <person name="Chalhoub B."/>
            <person name="Sharpe A.G."/>
        </authorList>
    </citation>
    <scope>NUCLEOTIDE SEQUENCE</scope>
    <source>
        <strain evidence="3 4">cv. TO1000</strain>
    </source>
</reference>
<evidence type="ECO:0000256" key="1">
    <source>
        <dbReference type="SAM" id="MobiDB-lite"/>
    </source>
</evidence>
<feature type="region of interest" description="Disordered" evidence="1">
    <location>
        <begin position="274"/>
        <end position="300"/>
    </location>
</feature>
<feature type="region of interest" description="Disordered" evidence="1">
    <location>
        <begin position="339"/>
        <end position="382"/>
    </location>
</feature>
<dbReference type="EnsemblPlants" id="Bo7g094870.1">
    <property type="protein sequence ID" value="Bo7g094870.1"/>
    <property type="gene ID" value="Bo7g094870"/>
</dbReference>
<evidence type="ECO:0000259" key="2">
    <source>
        <dbReference type="Pfam" id="PF09331"/>
    </source>
</evidence>
<feature type="domain" description="DUF1985" evidence="2">
    <location>
        <begin position="42"/>
        <end position="86"/>
    </location>
</feature>
<dbReference type="Gramene" id="Bo7g094870.1">
    <property type="protein sequence ID" value="Bo7g094870.1"/>
    <property type="gene ID" value="Bo7g094870"/>
</dbReference>
<evidence type="ECO:0000313" key="4">
    <source>
        <dbReference type="Proteomes" id="UP000032141"/>
    </source>
</evidence>
<dbReference type="HOGENOM" id="CLU_017415_6_1_1"/>
<dbReference type="InterPro" id="IPR015410">
    <property type="entry name" value="DUF1985"/>
</dbReference>
<accession>A0A0D3DCI6</accession>
<dbReference type="PANTHER" id="PTHR48449">
    <property type="entry name" value="DUF1985 DOMAIN-CONTAINING PROTEIN"/>
    <property type="match status" value="1"/>
</dbReference>
<dbReference type="eggNOG" id="ENOG502R28P">
    <property type="taxonomic scope" value="Eukaryota"/>
</dbReference>
<proteinExistence type="predicted"/>
<dbReference type="AlphaFoldDB" id="A0A0D3DCI6"/>
<organism evidence="3 4">
    <name type="scientific">Brassica oleracea var. oleracea</name>
    <dbReference type="NCBI Taxonomy" id="109376"/>
    <lineage>
        <taxon>Eukaryota</taxon>
        <taxon>Viridiplantae</taxon>
        <taxon>Streptophyta</taxon>
        <taxon>Embryophyta</taxon>
        <taxon>Tracheophyta</taxon>
        <taxon>Spermatophyta</taxon>
        <taxon>Magnoliopsida</taxon>
        <taxon>eudicotyledons</taxon>
        <taxon>Gunneridae</taxon>
        <taxon>Pentapetalae</taxon>
        <taxon>rosids</taxon>
        <taxon>malvids</taxon>
        <taxon>Brassicales</taxon>
        <taxon>Brassicaceae</taxon>
        <taxon>Brassiceae</taxon>
        <taxon>Brassica</taxon>
    </lineage>
</organism>
<dbReference type="Pfam" id="PF09331">
    <property type="entry name" value="DUF1985"/>
    <property type="match status" value="1"/>
</dbReference>
<feature type="compositionally biased region" description="Basic and acidic residues" evidence="1">
    <location>
        <begin position="339"/>
        <end position="348"/>
    </location>
</feature>
<dbReference type="PANTHER" id="PTHR48449:SF1">
    <property type="entry name" value="DUF1985 DOMAIN-CONTAINING PROTEIN"/>
    <property type="match status" value="1"/>
</dbReference>
<evidence type="ECO:0000313" key="3">
    <source>
        <dbReference type="EnsemblPlants" id="Bo7g094870.1"/>
    </source>
</evidence>
<reference evidence="3" key="2">
    <citation type="submission" date="2015-03" db="UniProtKB">
        <authorList>
            <consortium name="EnsemblPlants"/>
        </authorList>
    </citation>
    <scope>IDENTIFICATION</scope>
</reference>
<keyword evidence="4" id="KW-1185">Reference proteome</keyword>
<protein>
    <recommendedName>
        <fullName evidence="2">DUF1985 domain-containing protein</fullName>
    </recommendedName>
</protein>
<dbReference type="Proteomes" id="UP000032141">
    <property type="component" value="Chromosome C7"/>
</dbReference>
<name>A0A0D3DCI6_BRAOL</name>
<sequence>MSLELPKRIFKEGEEPKVTQINNNRMINYIMRKFTEWMPKEELVTYKLHELWFVFARRPLRFSLQEFHAVTGFECNTRISLKEFEDWKYDGGFWSNVLRRKDGTFTLFNLWNKDKEAVVMDLEKVRKYPWGVAAYDLLYNSIAKTHDNQKDKTTSYVLDGFSYAFHIWALEAVPKIEKLCGKKLDKGFTNGPRCINWMGAGKVSYEEIIRLEQILTPEDDIYAYIDWRGNYDVVQSDAFRRDDDVEDDRIKNLKELIRQNMILVTIFGKSKKLQRGKKRLPDRGMEKRKHKVLSTGPKQAPFNEDMKAFVAQLFKQSFSGMEQRQQRQMAETFEQMRTELKDSRKEASVDVELGEPSAKKPSPKKPSLKKPSTSQPPLSPRAGSRFVSVLSVLVSLEASQSSFDVNFSQTDDIIPGIGTEGVEGHLRPRICPTLIHLRPIREMSGGLQGLNSPQSSLYYCFEESWIGFTEWVKKPKPLLLGPPILNLSIATRIVSPGKWLGSEEMDAVMFIWRVNATLKRWAPSRVAFLNAMFCLQIDAAYNKFFPNKKTYELPDFLFGYGRGELPSHGRTDQVWGVDVDRLYFPLFVNGNHSLLYTS</sequence>